<evidence type="ECO:0000256" key="1">
    <source>
        <dbReference type="SAM" id="SignalP"/>
    </source>
</evidence>
<evidence type="ECO:0000313" key="2">
    <source>
        <dbReference type="EMBL" id="OQV23004.1"/>
    </source>
</evidence>
<dbReference type="Proteomes" id="UP000192578">
    <property type="component" value="Unassembled WGS sequence"/>
</dbReference>
<gene>
    <name evidence="2" type="ORF">BV898_03054</name>
</gene>
<accession>A0A1W0X6I8</accession>
<dbReference type="EMBL" id="MTYJ01000014">
    <property type="protein sequence ID" value="OQV23004.1"/>
    <property type="molecule type" value="Genomic_DNA"/>
</dbReference>
<name>A0A1W0X6I8_HYPEX</name>
<keyword evidence="1" id="KW-0732">Signal</keyword>
<organism evidence="2 3">
    <name type="scientific">Hypsibius exemplaris</name>
    <name type="common">Freshwater tardigrade</name>
    <dbReference type="NCBI Taxonomy" id="2072580"/>
    <lineage>
        <taxon>Eukaryota</taxon>
        <taxon>Metazoa</taxon>
        <taxon>Ecdysozoa</taxon>
        <taxon>Tardigrada</taxon>
        <taxon>Eutardigrada</taxon>
        <taxon>Parachela</taxon>
        <taxon>Hypsibioidea</taxon>
        <taxon>Hypsibiidae</taxon>
        <taxon>Hypsibius</taxon>
    </lineage>
</organism>
<sequence>MICSPNYYTAFAVLLSLFLIHGMDGVEGLRHRTAGSYRRNHRWNGGSGGGVSYVGYGGGYGLGLIGLGGYGGYGYGLGYGGYSNGVSNNNYNNGNSRTSTCNCVCKSCDAV</sequence>
<feature type="chain" id="PRO_5012529033" evidence="1">
    <location>
        <begin position="26"/>
        <end position="111"/>
    </location>
</feature>
<comment type="caution">
    <text evidence="2">The sequence shown here is derived from an EMBL/GenBank/DDBJ whole genome shotgun (WGS) entry which is preliminary data.</text>
</comment>
<evidence type="ECO:0000313" key="3">
    <source>
        <dbReference type="Proteomes" id="UP000192578"/>
    </source>
</evidence>
<reference evidence="3" key="1">
    <citation type="submission" date="2017-01" db="EMBL/GenBank/DDBJ databases">
        <title>Comparative genomics of anhydrobiosis in the tardigrade Hypsibius dujardini.</title>
        <authorList>
            <person name="Yoshida Y."/>
            <person name="Koutsovoulos G."/>
            <person name="Laetsch D."/>
            <person name="Stevens L."/>
            <person name="Kumar S."/>
            <person name="Horikawa D."/>
            <person name="Ishino K."/>
            <person name="Komine S."/>
            <person name="Tomita M."/>
            <person name="Blaxter M."/>
            <person name="Arakawa K."/>
        </authorList>
    </citation>
    <scope>NUCLEOTIDE SEQUENCE [LARGE SCALE GENOMIC DNA]</scope>
    <source>
        <strain evidence="3">Z151</strain>
    </source>
</reference>
<feature type="signal peptide" evidence="1">
    <location>
        <begin position="1"/>
        <end position="25"/>
    </location>
</feature>
<protein>
    <submittedName>
        <fullName evidence="2">Uncharacterized protein</fullName>
    </submittedName>
</protein>
<keyword evidence="3" id="KW-1185">Reference proteome</keyword>
<proteinExistence type="predicted"/>
<dbReference type="AlphaFoldDB" id="A0A1W0X6I8"/>